<dbReference type="InParanoid" id="G4ZDB1"/>
<dbReference type="RefSeq" id="XP_009525974.1">
    <property type="nucleotide sequence ID" value="XM_009527679.1"/>
</dbReference>
<feature type="compositionally biased region" description="Basic residues" evidence="1">
    <location>
        <begin position="262"/>
        <end position="274"/>
    </location>
</feature>
<accession>G4ZDB1</accession>
<evidence type="ECO:0000256" key="1">
    <source>
        <dbReference type="SAM" id="MobiDB-lite"/>
    </source>
</evidence>
<gene>
    <name evidence="2" type="ORF">PHYSODRAFT_330962</name>
</gene>
<protein>
    <submittedName>
        <fullName evidence="2">Uncharacterized protein</fullName>
    </submittedName>
</protein>
<organism evidence="2 3">
    <name type="scientific">Phytophthora sojae (strain P6497)</name>
    <name type="common">Soybean stem and root rot agent</name>
    <name type="synonym">Phytophthora megasperma f. sp. glycines</name>
    <dbReference type="NCBI Taxonomy" id="1094619"/>
    <lineage>
        <taxon>Eukaryota</taxon>
        <taxon>Sar</taxon>
        <taxon>Stramenopiles</taxon>
        <taxon>Oomycota</taxon>
        <taxon>Peronosporomycetes</taxon>
        <taxon>Peronosporales</taxon>
        <taxon>Peronosporaceae</taxon>
        <taxon>Phytophthora</taxon>
    </lineage>
</organism>
<reference evidence="2 3" key="1">
    <citation type="journal article" date="2006" name="Science">
        <title>Phytophthora genome sequences uncover evolutionary origins and mechanisms of pathogenesis.</title>
        <authorList>
            <person name="Tyler B.M."/>
            <person name="Tripathy S."/>
            <person name="Zhang X."/>
            <person name="Dehal P."/>
            <person name="Jiang R.H."/>
            <person name="Aerts A."/>
            <person name="Arredondo F.D."/>
            <person name="Baxter L."/>
            <person name="Bensasson D."/>
            <person name="Beynon J.L."/>
            <person name="Chapman J."/>
            <person name="Damasceno C.M."/>
            <person name="Dorrance A.E."/>
            <person name="Dou D."/>
            <person name="Dickerman A.W."/>
            <person name="Dubchak I.L."/>
            <person name="Garbelotto M."/>
            <person name="Gijzen M."/>
            <person name="Gordon S.G."/>
            <person name="Govers F."/>
            <person name="Grunwald N.J."/>
            <person name="Huang W."/>
            <person name="Ivors K.L."/>
            <person name="Jones R.W."/>
            <person name="Kamoun S."/>
            <person name="Krampis K."/>
            <person name="Lamour K.H."/>
            <person name="Lee M.K."/>
            <person name="McDonald W.H."/>
            <person name="Medina M."/>
            <person name="Meijer H.J."/>
            <person name="Nordberg E.K."/>
            <person name="Maclean D.J."/>
            <person name="Ospina-Giraldo M.D."/>
            <person name="Morris P.F."/>
            <person name="Phuntumart V."/>
            <person name="Putnam N.H."/>
            <person name="Rash S."/>
            <person name="Rose J.K."/>
            <person name="Sakihama Y."/>
            <person name="Salamov A.A."/>
            <person name="Savidor A."/>
            <person name="Scheuring C.F."/>
            <person name="Smith B.M."/>
            <person name="Sobral B.W."/>
            <person name="Terry A."/>
            <person name="Torto-Alalibo T.A."/>
            <person name="Win J."/>
            <person name="Xu Z."/>
            <person name="Zhang H."/>
            <person name="Grigoriev I.V."/>
            <person name="Rokhsar D.S."/>
            <person name="Boore J.L."/>
        </authorList>
    </citation>
    <scope>NUCLEOTIDE SEQUENCE [LARGE SCALE GENOMIC DNA]</scope>
    <source>
        <strain evidence="2 3">P6497</strain>
    </source>
</reference>
<name>G4ZDB1_PHYSP</name>
<evidence type="ECO:0000313" key="2">
    <source>
        <dbReference type="EMBL" id="EGZ16916.1"/>
    </source>
</evidence>
<dbReference type="KEGG" id="psoj:PHYSODRAFT_330962"/>
<sequence length="390" mass="43397">MEGVVLVEMSSGALHYTKSFSEAFDARHPKTERLNLSALIFALQNFAGSSTRSVDNNAPSDDSAIGAEIVMFATPLENMVLAVTPSNKLLVVLFTEPDFDESVAKWLVRRAAYNYENGESVEMQLMTTLNQVSRRFRHAFSQAIDEVIEHQLISLSEDIFLSQLKGAQNVAGAPEDTFLFFYYSGRLDDAAGNIQRDDEADKRNSGTKVASVDDREEECRKAVRSVNPSLAEISRRSTQNISFRNIMASTRAIISAPTKPSSGKKKKPKKKSKWGAKNAVMSHSEPREFQRVLEICWNKRKVGLMEPHRTGAAYNFAEVLLPFVELSALSLFAPVLNTFASGVETQERSAKLDQLVWKNIPSKTSTKEKSQQGLALASLLLHYSTCWSQC</sequence>
<dbReference type="GeneID" id="20646197"/>
<feature type="region of interest" description="Disordered" evidence="1">
    <location>
        <begin position="194"/>
        <end position="213"/>
    </location>
</feature>
<dbReference type="AlphaFoldDB" id="G4ZDB1"/>
<dbReference type="Proteomes" id="UP000002640">
    <property type="component" value="Unassembled WGS sequence"/>
</dbReference>
<proteinExistence type="predicted"/>
<dbReference type="OMA" id="ALHYTKS"/>
<feature type="region of interest" description="Disordered" evidence="1">
    <location>
        <begin position="254"/>
        <end position="281"/>
    </location>
</feature>
<keyword evidence="3" id="KW-1185">Reference proteome</keyword>
<dbReference type="EMBL" id="JH159154">
    <property type="protein sequence ID" value="EGZ16916.1"/>
    <property type="molecule type" value="Genomic_DNA"/>
</dbReference>
<feature type="compositionally biased region" description="Basic and acidic residues" evidence="1">
    <location>
        <begin position="195"/>
        <end position="204"/>
    </location>
</feature>
<evidence type="ECO:0000313" key="3">
    <source>
        <dbReference type="Proteomes" id="UP000002640"/>
    </source>
</evidence>